<dbReference type="Proteomes" id="UP000023762">
    <property type="component" value="Chromosome"/>
</dbReference>
<accession>X5GAQ5</accession>
<proteinExistence type="predicted"/>
<gene>
    <name evidence="1" type="ORF">EHF_0820</name>
</gene>
<sequence length="37" mass="3987">MPSLMGVLGESTTSSRVNPAVNKYKGNLTVVWVMICC</sequence>
<dbReference type="KEGG" id="ehh:EHF_0820"/>
<organism evidence="1 2">
    <name type="scientific">Ehrlichia japonica</name>
    <dbReference type="NCBI Taxonomy" id="391036"/>
    <lineage>
        <taxon>Bacteria</taxon>
        <taxon>Pseudomonadati</taxon>
        <taxon>Pseudomonadota</taxon>
        <taxon>Alphaproteobacteria</taxon>
        <taxon>Rickettsiales</taxon>
        <taxon>Anaplasmataceae</taxon>
        <taxon>Ehrlichia</taxon>
    </lineage>
</organism>
<name>X5GAQ5_9RICK</name>
<dbReference type="AlphaFoldDB" id="X5GAQ5"/>
<reference evidence="1 2" key="1">
    <citation type="submission" date="2014-03" db="EMBL/GenBank/DDBJ databases">
        <title>Sequencing and Comparison of Genomes and Transcriptome Profiles of Human Ehrlichiosis Agents.</title>
        <authorList>
            <person name="Lin M."/>
            <person name="Daugherty S.C."/>
            <person name="Nagaraj S."/>
            <person name="Cheng Z."/>
            <person name="Xiong Q."/>
            <person name="Lin F.-Y."/>
            <person name="Sengamalay N."/>
            <person name="Ott S."/>
            <person name="Godinez A."/>
            <person name="Tallon L.J."/>
            <person name="Sadzewicz L."/>
            <person name="Fraser C.M."/>
            <person name="Dunning Hotopp J.C."/>
            <person name="Rikihisa Y."/>
        </authorList>
    </citation>
    <scope>NUCLEOTIDE SEQUENCE [LARGE SCALE GENOMIC DNA]</scope>
    <source>
        <strain evidence="1 2">HF</strain>
    </source>
</reference>
<dbReference type="EMBL" id="CP007474">
    <property type="protein sequence ID" value="AHX04187.1"/>
    <property type="molecule type" value="Genomic_DNA"/>
</dbReference>
<protein>
    <submittedName>
        <fullName evidence="1">Uncharacterized protein</fullName>
    </submittedName>
</protein>
<evidence type="ECO:0000313" key="2">
    <source>
        <dbReference type="Proteomes" id="UP000023762"/>
    </source>
</evidence>
<keyword evidence="2" id="KW-1185">Reference proteome</keyword>
<dbReference type="HOGENOM" id="CLU_3343148_0_0_5"/>
<evidence type="ECO:0000313" key="1">
    <source>
        <dbReference type="EMBL" id="AHX04187.1"/>
    </source>
</evidence>